<evidence type="ECO:0000313" key="2">
    <source>
        <dbReference type="EMBL" id="KTG11632.1"/>
    </source>
</evidence>
<dbReference type="Gene3D" id="3.40.50.1000">
    <property type="entry name" value="HAD superfamily/HAD-like"/>
    <property type="match status" value="1"/>
</dbReference>
<dbReference type="OrthoDB" id="372285at2157"/>
<dbReference type="InterPro" id="IPR036412">
    <property type="entry name" value="HAD-like_sf"/>
</dbReference>
<dbReference type="STRING" id="1514971.AUR64_00110"/>
<accession>A0A0W1REQ4</accession>
<dbReference type="NCBIfam" id="TIGR01509">
    <property type="entry name" value="HAD-SF-IA-v3"/>
    <property type="match status" value="1"/>
</dbReference>
<dbReference type="PRINTS" id="PR00413">
    <property type="entry name" value="HADHALOGNASE"/>
</dbReference>
<dbReference type="Gene3D" id="1.10.150.240">
    <property type="entry name" value="Putative phosphatase, domain 2"/>
    <property type="match status" value="1"/>
</dbReference>
<proteinExistence type="inferred from homology"/>
<keyword evidence="3" id="KW-1185">Reference proteome</keyword>
<sequence>MDAVLFDMDGVIVDSEEFWHEIEDEIIFADVVAGTPPARDEITGMNYREIYDYLAAEYEVTVEKDEFIAIYQDAAEEIYTENVSVMPQFDALLDTLRDRGVTIAIVSSSPQSWIAMVRERFGLDPLDLVLSAEDIDGPGKPEPAVYEAAAEKLGLDPEDCVVVEDSTNGTQSAHRAGTYVVGYRTETNAETDLSAADTVVEGPTELRKELLAQTESAR</sequence>
<dbReference type="PANTHER" id="PTHR18901:SF38">
    <property type="entry name" value="PSEUDOURIDINE-5'-PHOSPHATASE"/>
    <property type="match status" value="1"/>
</dbReference>
<comment type="caution">
    <text evidence="2">The sequence shown here is derived from an EMBL/GenBank/DDBJ whole genome shotgun (WGS) entry which is preliminary data.</text>
</comment>
<dbReference type="InterPro" id="IPR023214">
    <property type="entry name" value="HAD_sf"/>
</dbReference>
<reference evidence="2 3" key="1">
    <citation type="submission" date="2015-12" db="EMBL/GenBank/DDBJ databases">
        <title>Haloprofundus marisrubri gen. nov., sp. nov., an extremely halophilic archaeon isolated from the Discovery deep brine-seawater interface in the Red Sea.</title>
        <authorList>
            <person name="Zhang G."/>
            <person name="Stingl U."/>
            <person name="Rashid M."/>
        </authorList>
    </citation>
    <scope>NUCLEOTIDE SEQUENCE [LARGE SCALE GENOMIC DNA]</scope>
    <source>
        <strain evidence="2 3">SB9</strain>
    </source>
</reference>
<dbReference type="SUPFAM" id="SSF56784">
    <property type="entry name" value="HAD-like"/>
    <property type="match status" value="1"/>
</dbReference>
<gene>
    <name evidence="2" type="ORF">AUR64_00110</name>
</gene>
<dbReference type="PANTHER" id="PTHR18901">
    <property type="entry name" value="2-DEOXYGLUCOSE-6-PHOSPHATE PHOSPHATASE 2"/>
    <property type="match status" value="1"/>
</dbReference>
<dbReference type="EMBL" id="LOPU01000001">
    <property type="protein sequence ID" value="KTG11632.1"/>
    <property type="molecule type" value="Genomic_DNA"/>
</dbReference>
<organism evidence="2 3">
    <name type="scientific">Haloprofundus marisrubri</name>
    <dbReference type="NCBI Taxonomy" id="1514971"/>
    <lineage>
        <taxon>Archaea</taxon>
        <taxon>Methanobacteriati</taxon>
        <taxon>Methanobacteriota</taxon>
        <taxon>Stenosarchaea group</taxon>
        <taxon>Halobacteria</taxon>
        <taxon>Halobacteriales</taxon>
        <taxon>Haloferacaceae</taxon>
        <taxon>Haloprofundus</taxon>
    </lineage>
</organism>
<protein>
    <submittedName>
        <fullName evidence="2">Haloacid dehalogenase</fullName>
    </submittedName>
</protein>
<comment type="similarity">
    <text evidence="1">Belongs to the HAD-like hydrolase superfamily.</text>
</comment>
<evidence type="ECO:0000256" key="1">
    <source>
        <dbReference type="ARBA" id="ARBA00007958"/>
    </source>
</evidence>
<dbReference type="InterPro" id="IPR006439">
    <property type="entry name" value="HAD-SF_hydro_IA"/>
</dbReference>
<dbReference type="RefSeq" id="WP_058579917.1">
    <property type="nucleotide sequence ID" value="NZ_LOPU01000001.1"/>
</dbReference>
<dbReference type="Pfam" id="PF00702">
    <property type="entry name" value="Hydrolase"/>
    <property type="match status" value="1"/>
</dbReference>
<dbReference type="Proteomes" id="UP000054387">
    <property type="component" value="Unassembled WGS sequence"/>
</dbReference>
<dbReference type="AlphaFoldDB" id="A0A0W1REQ4"/>
<dbReference type="SFLD" id="SFLDS00003">
    <property type="entry name" value="Haloacid_Dehalogenase"/>
    <property type="match status" value="1"/>
</dbReference>
<evidence type="ECO:0000313" key="3">
    <source>
        <dbReference type="Proteomes" id="UP000054387"/>
    </source>
</evidence>
<dbReference type="InterPro" id="IPR023198">
    <property type="entry name" value="PGP-like_dom2"/>
</dbReference>
<dbReference type="SFLD" id="SFLDG01129">
    <property type="entry name" value="C1.5:_HAD__Beta-PGM__Phosphata"/>
    <property type="match status" value="1"/>
</dbReference>
<name>A0A0W1REQ4_9EURY</name>